<gene>
    <name evidence="3" type="ordered locus">AXX17_At5g61750</name>
</gene>
<evidence type="ECO:0000313" key="4">
    <source>
        <dbReference type="Proteomes" id="UP000078284"/>
    </source>
</evidence>
<accession>A0A178UUH1</accession>
<sequence length="377" mass="43265">MVPESSSRIMSFSGDDFEFDIDFEFDAPRFYDFSRPELYSETEEIEIWFQSSGNYPPSPFSPKFNWKFEPFKQITNTISESKPVEIIESSEAETGLNCKDKFNGFIYYNQTVKDVSKKKSKSKTKTSNSTLTRPTASLLARQNKPLDIYSVQLLTRCQRSLAKFGENVSPILVSKLQNQDINRQKQEAKVAHVSSRAKLTVPKEPNLRTAERSERHRSKVNTQREQIATSSSKRHIRNKNINLEPVSTSLAKTNTPRSQHFQAFRLRTSLRAKERSSNAKTDVVQENDATKSRTLKKPIDSLKTRIVKENHSRKINCQVYESKSSPLDPKISSKEDLVEAIRIEYGNQSSCRTDINRSLDLCRKFDSQEVARNLITA</sequence>
<dbReference type="PANTHER" id="PTHR14326">
    <property type="entry name" value="TARGETING PROTEIN FOR XKLP2"/>
    <property type="match status" value="1"/>
</dbReference>
<dbReference type="Proteomes" id="UP000078284">
    <property type="component" value="Chromosome 5"/>
</dbReference>
<dbReference type="EMBL" id="LUHQ01000005">
    <property type="protein sequence ID" value="OAO96492.1"/>
    <property type="molecule type" value="Genomic_DNA"/>
</dbReference>
<name>A0A178UUH1_ARATH</name>
<dbReference type="ExpressionAtlas" id="A0A178UUH1">
    <property type="expression patterns" value="baseline and differential"/>
</dbReference>
<dbReference type="PANTHER" id="PTHR14326:SF32">
    <property type="entry name" value="CELL CYCLE REGULATED MICROTUBULE ASSOCIATED PROTEIN"/>
    <property type="match status" value="1"/>
</dbReference>
<dbReference type="AlphaFoldDB" id="A0A178UUH1"/>
<protein>
    <recommendedName>
        <fullName evidence="2">TPX2 central domain-containing protein</fullName>
    </recommendedName>
</protein>
<organism evidence="3 4">
    <name type="scientific">Arabidopsis thaliana</name>
    <name type="common">Mouse-ear cress</name>
    <dbReference type="NCBI Taxonomy" id="3702"/>
    <lineage>
        <taxon>Eukaryota</taxon>
        <taxon>Viridiplantae</taxon>
        <taxon>Streptophyta</taxon>
        <taxon>Embryophyta</taxon>
        <taxon>Tracheophyta</taxon>
        <taxon>Spermatophyta</taxon>
        <taxon>Magnoliopsida</taxon>
        <taxon>eudicotyledons</taxon>
        <taxon>Gunneridae</taxon>
        <taxon>Pentapetalae</taxon>
        <taxon>rosids</taxon>
        <taxon>malvids</taxon>
        <taxon>Brassicales</taxon>
        <taxon>Brassicaceae</taxon>
        <taxon>Camelineae</taxon>
        <taxon>Arabidopsis</taxon>
    </lineage>
</organism>
<dbReference type="GO" id="GO:0005874">
    <property type="term" value="C:microtubule"/>
    <property type="evidence" value="ECO:0007669"/>
    <property type="project" value="InterPro"/>
</dbReference>
<feature type="region of interest" description="Disordered" evidence="1">
    <location>
        <begin position="205"/>
        <end position="233"/>
    </location>
</feature>
<feature type="compositionally biased region" description="Polar residues" evidence="1">
    <location>
        <begin position="220"/>
        <end position="231"/>
    </location>
</feature>
<dbReference type="GO" id="GO:0060236">
    <property type="term" value="P:regulation of mitotic spindle organization"/>
    <property type="evidence" value="ECO:0007669"/>
    <property type="project" value="InterPro"/>
</dbReference>
<feature type="region of interest" description="Disordered" evidence="1">
    <location>
        <begin position="117"/>
        <end position="136"/>
    </location>
</feature>
<evidence type="ECO:0000259" key="2">
    <source>
        <dbReference type="Pfam" id="PF12214"/>
    </source>
</evidence>
<evidence type="ECO:0000313" key="3">
    <source>
        <dbReference type="EMBL" id="OAO96492.1"/>
    </source>
</evidence>
<dbReference type="InterPro" id="IPR027330">
    <property type="entry name" value="TPX2_central_dom"/>
</dbReference>
<dbReference type="InterPro" id="IPR009675">
    <property type="entry name" value="TPX2_fam"/>
</dbReference>
<comment type="caution">
    <text evidence="3">The sequence shown here is derived from an EMBL/GenBank/DDBJ whole genome shotgun (WGS) entry which is preliminary data.</text>
</comment>
<reference evidence="4" key="1">
    <citation type="journal article" date="2016" name="Proc. Natl. Acad. Sci. U.S.A.">
        <title>Chromosome-level assembly of Arabidopsis thaliana Ler reveals the extent of translocation and inversion polymorphisms.</title>
        <authorList>
            <person name="Zapata L."/>
            <person name="Ding J."/>
            <person name="Willing E.M."/>
            <person name="Hartwig B."/>
            <person name="Bezdan D."/>
            <person name="Jiao W.B."/>
            <person name="Patel V."/>
            <person name="Velikkakam James G."/>
            <person name="Koornneef M."/>
            <person name="Ossowski S."/>
            <person name="Schneeberger K."/>
        </authorList>
    </citation>
    <scope>NUCLEOTIDE SEQUENCE [LARGE SCALE GENOMIC DNA]</scope>
    <source>
        <strain evidence="4">cv. Landsberg erecta</strain>
    </source>
</reference>
<evidence type="ECO:0000256" key="1">
    <source>
        <dbReference type="SAM" id="MobiDB-lite"/>
    </source>
</evidence>
<feature type="domain" description="TPX2 central" evidence="2">
    <location>
        <begin position="198"/>
        <end position="331"/>
    </location>
</feature>
<dbReference type="GO" id="GO:0005819">
    <property type="term" value="C:spindle"/>
    <property type="evidence" value="ECO:0007669"/>
    <property type="project" value="InterPro"/>
</dbReference>
<dbReference type="Pfam" id="PF12214">
    <property type="entry name" value="TPX2_importin"/>
    <property type="match status" value="1"/>
</dbReference>
<proteinExistence type="predicted"/>
<feature type="compositionally biased region" description="Basic and acidic residues" evidence="1">
    <location>
        <begin position="205"/>
        <end position="214"/>
    </location>
</feature>
<feature type="region of interest" description="Disordered" evidence="1">
    <location>
        <begin position="271"/>
        <end position="290"/>
    </location>
</feature>